<organism evidence="2 3">
    <name type="scientific">Novimethylophilus kurashikiensis</name>
    <dbReference type="NCBI Taxonomy" id="1825523"/>
    <lineage>
        <taxon>Bacteria</taxon>
        <taxon>Pseudomonadati</taxon>
        <taxon>Pseudomonadota</taxon>
        <taxon>Betaproteobacteria</taxon>
        <taxon>Nitrosomonadales</taxon>
        <taxon>Methylophilaceae</taxon>
        <taxon>Novimethylophilus</taxon>
    </lineage>
</organism>
<evidence type="ECO:0000313" key="2">
    <source>
        <dbReference type="EMBL" id="GBG14110.1"/>
    </source>
</evidence>
<sequence length="82" mass="9684">MLSCKEASRLVSQSQDRRLGWRERMALRLHLAVCDACREFSRQMAWLRQALRHFALRAEQDETVRLPSEAAERIRRALHGHD</sequence>
<dbReference type="Proteomes" id="UP000245081">
    <property type="component" value="Unassembled WGS sequence"/>
</dbReference>
<dbReference type="EMBL" id="BDOQ01000006">
    <property type="protein sequence ID" value="GBG14110.1"/>
    <property type="molecule type" value="Genomic_DNA"/>
</dbReference>
<dbReference type="OrthoDB" id="8374021at2"/>
<evidence type="ECO:0000259" key="1">
    <source>
        <dbReference type="Pfam" id="PF13490"/>
    </source>
</evidence>
<comment type="caution">
    <text evidence="2">The sequence shown here is derived from an EMBL/GenBank/DDBJ whole genome shotgun (WGS) entry which is preliminary data.</text>
</comment>
<dbReference type="AlphaFoldDB" id="A0A2R5F7A0"/>
<name>A0A2R5F7A0_9PROT</name>
<feature type="domain" description="Putative zinc-finger" evidence="1">
    <location>
        <begin position="4"/>
        <end position="38"/>
    </location>
</feature>
<dbReference type="Pfam" id="PF13490">
    <property type="entry name" value="zf-HC2"/>
    <property type="match status" value="1"/>
</dbReference>
<reference evidence="2 3" key="1">
    <citation type="journal article" date="2018" name="Environ. Microbiol.">
        <title>Isolation and genomic characterization of Novimethylophilus kurashikiensis gen. nov. sp. nov., a new lanthanide-dependent methylotrophic species of Methylophilaceae.</title>
        <authorList>
            <person name="Lv H."/>
            <person name="Sahin N."/>
            <person name="Tani A."/>
        </authorList>
    </citation>
    <scope>NUCLEOTIDE SEQUENCE [LARGE SCALE GENOMIC DNA]</scope>
    <source>
        <strain evidence="2 3">La2-4</strain>
    </source>
</reference>
<gene>
    <name evidence="2" type="ORF">NMK_1670</name>
</gene>
<evidence type="ECO:0000313" key="3">
    <source>
        <dbReference type="Proteomes" id="UP000245081"/>
    </source>
</evidence>
<keyword evidence="3" id="KW-1185">Reference proteome</keyword>
<dbReference type="InterPro" id="IPR027383">
    <property type="entry name" value="Znf_put"/>
</dbReference>
<proteinExistence type="predicted"/>
<protein>
    <recommendedName>
        <fullName evidence="1">Putative zinc-finger domain-containing protein</fullName>
    </recommendedName>
</protein>
<accession>A0A2R5F7A0</accession>
<dbReference type="RefSeq" id="WP_109015309.1">
    <property type="nucleotide sequence ID" value="NZ_BDOQ01000006.1"/>
</dbReference>